<accession>A0A0N5BAY5</accession>
<sequence>MICWIFSTTIAFWALPNWLFSLFYCLVVISVITLLIINCTRNSSSNSKASSVEAKIRNEGISSSASKARKSTISGRRGSLSKNSTKAIEVSSDTTKRQDSKRELLEKIFLKLNNTKKVGVSMPSVELDQINVKQYKDKTKNTKDITSEMVIEDTDYVNLKKIKSI</sequence>
<protein>
    <submittedName>
        <fullName evidence="4">Uncharacterized protein</fullName>
    </submittedName>
</protein>
<evidence type="ECO:0000256" key="2">
    <source>
        <dbReference type="SAM" id="Phobius"/>
    </source>
</evidence>
<dbReference type="WBParaSite" id="SPAL_0000319900.1">
    <property type="protein sequence ID" value="SPAL_0000319900.1"/>
    <property type="gene ID" value="SPAL_0000319900"/>
</dbReference>
<feature type="transmembrane region" description="Helical" evidence="2">
    <location>
        <begin position="18"/>
        <end position="37"/>
    </location>
</feature>
<keyword evidence="2" id="KW-1133">Transmembrane helix</keyword>
<organism evidence="3 4">
    <name type="scientific">Strongyloides papillosus</name>
    <name type="common">Intestinal threadworm</name>
    <dbReference type="NCBI Taxonomy" id="174720"/>
    <lineage>
        <taxon>Eukaryota</taxon>
        <taxon>Metazoa</taxon>
        <taxon>Ecdysozoa</taxon>
        <taxon>Nematoda</taxon>
        <taxon>Chromadorea</taxon>
        <taxon>Rhabditida</taxon>
        <taxon>Tylenchina</taxon>
        <taxon>Panagrolaimomorpha</taxon>
        <taxon>Strongyloidoidea</taxon>
        <taxon>Strongyloididae</taxon>
        <taxon>Strongyloides</taxon>
    </lineage>
</organism>
<dbReference type="AlphaFoldDB" id="A0A0N5BAY5"/>
<keyword evidence="2" id="KW-0472">Membrane</keyword>
<keyword evidence="3" id="KW-1185">Reference proteome</keyword>
<keyword evidence="2" id="KW-0812">Transmembrane</keyword>
<evidence type="ECO:0000256" key="1">
    <source>
        <dbReference type="SAM" id="MobiDB-lite"/>
    </source>
</evidence>
<evidence type="ECO:0000313" key="3">
    <source>
        <dbReference type="Proteomes" id="UP000046392"/>
    </source>
</evidence>
<proteinExistence type="predicted"/>
<dbReference type="Proteomes" id="UP000046392">
    <property type="component" value="Unplaced"/>
</dbReference>
<feature type="compositionally biased region" description="Polar residues" evidence="1">
    <location>
        <begin position="61"/>
        <end position="86"/>
    </location>
</feature>
<evidence type="ECO:0000313" key="4">
    <source>
        <dbReference type="WBParaSite" id="SPAL_0000319900.1"/>
    </source>
</evidence>
<reference evidence="4" key="1">
    <citation type="submission" date="2017-02" db="UniProtKB">
        <authorList>
            <consortium name="WormBaseParasite"/>
        </authorList>
    </citation>
    <scope>IDENTIFICATION</scope>
</reference>
<name>A0A0N5BAY5_STREA</name>
<feature type="region of interest" description="Disordered" evidence="1">
    <location>
        <begin position="61"/>
        <end position="98"/>
    </location>
</feature>